<feature type="transmembrane region" description="Helical" evidence="1">
    <location>
        <begin position="155"/>
        <end position="174"/>
    </location>
</feature>
<feature type="transmembrane region" description="Helical" evidence="1">
    <location>
        <begin position="6"/>
        <end position="28"/>
    </location>
</feature>
<sequence length="210" mass="24575">MIPLKTYVYCLMLIVFPFGGGIISNLKFDRKERLFDKRERDNDGKERLFERDIDRKEKLAQTYITVYGLFIVFGQIETDSKPVIRVAFSFFIFMISYCILISNLSYSTNNSSTNSLLITTANVAAFYSSGLFSFSFLMFLSQDFYLPIYRIITDYQTGVFILILWSSSFLSLLFSKHKPKIIQLWFIIVFIVFFIDQTRDMLADLHSLMV</sequence>
<feature type="transmembrane region" description="Helical" evidence="1">
    <location>
        <begin position="82"/>
        <end position="104"/>
    </location>
</feature>
<keyword evidence="1" id="KW-0472">Membrane</keyword>
<evidence type="ECO:0000313" key="3">
    <source>
        <dbReference type="Proteomes" id="UP000033097"/>
    </source>
</evidence>
<dbReference type="AlphaFoldDB" id="A0A0E3RIK7"/>
<proteinExistence type="predicted"/>
<protein>
    <submittedName>
        <fullName evidence="2">Uncharacterized protein</fullName>
    </submittedName>
</protein>
<gene>
    <name evidence="2" type="ORF">MSMAS_0834</name>
</gene>
<name>A0A0E3RIK7_METMZ</name>
<organism evidence="2 3">
    <name type="scientific">Methanosarcina mazei S-6</name>
    <dbReference type="NCBI Taxonomy" id="213585"/>
    <lineage>
        <taxon>Archaea</taxon>
        <taxon>Methanobacteriati</taxon>
        <taxon>Methanobacteriota</taxon>
        <taxon>Stenosarchaea group</taxon>
        <taxon>Methanomicrobia</taxon>
        <taxon>Methanosarcinales</taxon>
        <taxon>Methanosarcinaceae</taxon>
        <taxon>Methanosarcina</taxon>
    </lineage>
</organism>
<dbReference type="Proteomes" id="UP000033097">
    <property type="component" value="Chromosome"/>
</dbReference>
<keyword evidence="1" id="KW-0812">Transmembrane</keyword>
<dbReference type="HOGENOM" id="CLU_1307839_0_0_2"/>
<reference evidence="2 3" key="1">
    <citation type="submission" date="2014-07" db="EMBL/GenBank/DDBJ databases">
        <title>Methanogenic archaea and the global carbon cycle.</title>
        <authorList>
            <person name="Henriksen J.R."/>
            <person name="Luke J."/>
            <person name="Reinhart S."/>
            <person name="Benedict M.N."/>
            <person name="Youngblut N.D."/>
            <person name="Metcalf M.E."/>
            <person name="Whitaker R.J."/>
            <person name="Metcalf W.W."/>
        </authorList>
    </citation>
    <scope>NUCLEOTIDE SEQUENCE [LARGE SCALE GENOMIC DNA]</scope>
    <source>
        <strain evidence="2 3">S-6</strain>
    </source>
</reference>
<dbReference type="KEGG" id="mmj:MSMAS_0834"/>
<dbReference type="PATRIC" id="fig|213585.10.peg.1032"/>
<keyword evidence="1" id="KW-1133">Transmembrane helix</keyword>
<evidence type="ECO:0000313" key="2">
    <source>
        <dbReference type="EMBL" id="AKB64030.1"/>
    </source>
</evidence>
<feature type="transmembrane region" description="Helical" evidence="1">
    <location>
        <begin position="116"/>
        <end position="140"/>
    </location>
</feature>
<feature type="transmembrane region" description="Helical" evidence="1">
    <location>
        <begin position="59"/>
        <end position="76"/>
    </location>
</feature>
<feature type="transmembrane region" description="Helical" evidence="1">
    <location>
        <begin position="181"/>
        <end position="199"/>
    </location>
</feature>
<dbReference type="EMBL" id="CP009512">
    <property type="protein sequence ID" value="AKB64030.1"/>
    <property type="molecule type" value="Genomic_DNA"/>
</dbReference>
<dbReference type="STRING" id="213585.MSMAS_0834"/>
<evidence type="ECO:0000256" key="1">
    <source>
        <dbReference type="SAM" id="Phobius"/>
    </source>
</evidence>
<accession>A0A0E3RIK7</accession>